<dbReference type="EMBL" id="JH817836">
    <property type="protein sequence ID" value="EKC37746.1"/>
    <property type="molecule type" value="Genomic_DNA"/>
</dbReference>
<keyword evidence="2" id="KW-0378">Hydrolase</keyword>
<keyword evidence="2" id="KW-0347">Helicase</keyword>
<dbReference type="GO" id="GO:0004386">
    <property type="term" value="F:helicase activity"/>
    <property type="evidence" value="ECO:0007669"/>
    <property type="project" value="UniProtKB-KW"/>
</dbReference>
<dbReference type="Gene3D" id="3.40.50.300">
    <property type="entry name" value="P-loop containing nucleotide triphosphate hydrolases"/>
    <property type="match status" value="1"/>
</dbReference>
<dbReference type="HOGENOM" id="CLU_804755_0_0_1"/>
<organism evidence="2">
    <name type="scientific">Magallana gigas</name>
    <name type="common">Pacific oyster</name>
    <name type="synonym">Crassostrea gigas</name>
    <dbReference type="NCBI Taxonomy" id="29159"/>
    <lineage>
        <taxon>Eukaryota</taxon>
        <taxon>Metazoa</taxon>
        <taxon>Spiralia</taxon>
        <taxon>Lophotrochozoa</taxon>
        <taxon>Mollusca</taxon>
        <taxon>Bivalvia</taxon>
        <taxon>Autobranchia</taxon>
        <taxon>Pteriomorphia</taxon>
        <taxon>Ostreida</taxon>
        <taxon>Ostreoidea</taxon>
        <taxon>Ostreidae</taxon>
        <taxon>Magallana</taxon>
    </lineage>
</organism>
<dbReference type="InterPro" id="IPR045055">
    <property type="entry name" value="DNA2/NAM7-like"/>
</dbReference>
<sequence length="345" mass="39579">MHVVQDKKEQRKAYEPPPVSPTVYPIPEKFNSYQDYVNIFIPHLLQEAWEQSYQSWSQLKTLNSYPQICAVYSGVERSSTTTSSQTFEKYTWYSITTKDTYEAMRKNDHLGEKFLVIIKDYGHYLKSKDREMDQKYYQPNNFDQIGYIEKIQLHSRPGSLEQTINTFKPVASLVTIVRQFQAVSFLPRSPVCKHILLPGRQDVFYEKVTISDSEKHSLKHYNESQQLAICTASQMILGNPQSPKIGLLQGPPGTGKSSTVVGIVEKVLQFLGSNVRICLCAPSNNAVDLLIKRLDDHRKKMVNTEFASALSIVRIGNAECVHRDVKKFRLSDIFQEECIKCKWPA</sequence>
<dbReference type="GO" id="GO:0006369">
    <property type="term" value="P:termination of RNA polymerase II transcription"/>
    <property type="evidence" value="ECO:0007669"/>
    <property type="project" value="TreeGrafter"/>
</dbReference>
<name>K1RT27_MAGGI</name>
<dbReference type="InParanoid" id="K1RT27"/>
<protein>
    <submittedName>
        <fullName evidence="2">Putative helicase senataxin</fullName>
    </submittedName>
</protein>
<dbReference type="GO" id="GO:0001147">
    <property type="term" value="F:transcription termination site sequence-specific DNA binding"/>
    <property type="evidence" value="ECO:0007669"/>
    <property type="project" value="TreeGrafter"/>
</dbReference>
<dbReference type="InterPro" id="IPR027417">
    <property type="entry name" value="P-loop_NTPase"/>
</dbReference>
<dbReference type="Pfam" id="PF13086">
    <property type="entry name" value="AAA_11"/>
    <property type="match status" value="1"/>
</dbReference>
<accession>K1RT27</accession>
<keyword evidence="2" id="KW-0067">ATP-binding</keyword>
<dbReference type="PANTHER" id="PTHR10887">
    <property type="entry name" value="DNA2/NAM7 HELICASE FAMILY"/>
    <property type="match status" value="1"/>
</dbReference>
<dbReference type="SUPFAM" id="SSF52540">
    <property type="entry name" value="P-loop containing nucleoside triphosphate hydrolases"/>
    <property type="match status" value="1"/>
</dbReference>
<dbReference type="GO" id="GO:0016604">
    <property type="term" value="C:nuclear body"/>
    <property type="evidence" value="ECO:0007669"/>
    <property type="project" value="TreeGrafter"/>
</dbReference>
<evidence type="ECO:0000259" key="1">
    <source>
        <dbReference type="Pfam" id="PF13086"/>
    </source>
</evidence>
<proteinExistence type="predicted"/>
<evidence type="ECO:0000313" key="2">
    <source>
        <dbReference type="EMBL" id="EKC37746.1"/>
    </source>
</evidence>
<dbReference type="AlphaFoldDB" id="K1RT27"/>
<gene>
    <name evidence="2" type="ORF">CGI_10012698</name>
</gene>
<reference evidence="2" key="1">
    <citation type="journal article" date="2012" name="Nature">
        <title>The oyster genome reveals stress adaptation and complexity of shell formation.</title>
        <authorList>
            <person name="Zhang G."/>
            <person name="Fang X."/>
            <person name="Guo X."/>
            <person name="Li L."/>
            <person name="Luo R."/>
            <person name="Xu F."/>
            <person name="Yang P."/>
            <person name="Zhang L."/>
            <person name="Wang X."/>
            <person name="Qi H."/>
            <person name="Xiong Z."/>
            <person name="Que H."/>
            <person name="Xie Y."/>
            <person name="Holland P.W."/>
            <person name="Paps J."/>
            <person name="Zhu Y."/>
            <person name="Wu F."/>
            <person name="Chen Y."/>
            <person name="Wang J."/>
            <person name="Peng C."/>
            <person name="Meng J."/>
            <person name="Yang L."/>
            <person name="Liu J."/>
            <person name="Wen B."/>
            <person name="Zhang N."/>
            <person name="Huang Z."/>
            <person name="Zhu Q."/>
            <person name="Feng Y."/>
            <person name="Mount A."/>
            <person name="Hedgecock D."/>
            <person name="Xu Z."/>
            <person name="Liu Y."/>
            <person name="Domazet-Loso T."/>
            <person name="Du Y."/>
            <person name="Sun X."/>
            <person name="Zhang S."/>
            <person name="Liu B."/>
            <person name="Cheng P."/>
            <person name="Jiang X."/>
            <person name="Li J."/>
            <person name="Fan D."/>
            <person name="Wang W."/>
            <person name="Fu W."/>
            <person name="Wang T."/>
            <person name="Wang B."/>
            <person name="Zhang J."/>
            <person name="Peng Z."/>
            <person name="Li Y."/>
            <person name="Li N."/>
            <person name="Wang J."/>
            <person name="Chen M."/>
            <person name="He Y."/>
            <person name="Tan F."/>
            <person name="Song X."/>
            <person name="Zheng Q."/>
            <person name="Huang R."/>
            <person name="Yang H."/>
            <person name="Du X."/>
            <person name="Chen L."/>
            <person name="Yang M."/>
            <person name="Gaffney P.M."/>
            <person name="Wang S."/>
            <person name="Luo L."/>
            <person name="She Z."/>
            <person name="Ming Y."/>
            <person name="Huang W."/>
            <person name="Zhang S."/>
            <person name="Huang B."/>
            <person name="Zhang Y."/>
            <person name="Qu T."/>
            <person name="Ni P."/>
            <person name="Miao G."/>
            <person name="Wang J."/>
            <person name="Wang Q."/>
            <person name="Steinberg C.E."/>
            <person name="Wang H."/>
            <person name="Li N."/>
            <person name="Qian L."/>
            <person name="Zhang G."/>
            <person name="Li Y."/>
            <person name="Yang H."/>
            <person name="Liu X."/>
            <person name="Wang J."/>
            <person name="Yin Y."/>
            <person name="Wang J."/>
        </authorList>
    </citation>
    <scope>NUCLEOTIDE SEQUENCE [LARGE SCALE GENOMIC DNA]</scope>
    <source>
        <strain evidence="2">05x7-T-G4-1.051#20</strain>
    </source>
</reference>
<dbReference type="PANTHER" id="PTHR10887:SF495">
    <property type="entry name" value="HELICASE SENATAXIN ISOFORM X1-RELATED"/>
    <property type="match status" value="1"/>
</dbReference>
<keyword evidence="2" id="KW-0547">Nucleotide-binding</keyword>
<feature type="domain" description="DNA2/NAM7 helicase helicase" evidence="1">
    <location>
        <begin position="220"/>
        <end position="338"/>
    </location>
</feature>
<dbReference type="InterPro" id="IPR041677">
    <property type="entry name" value="DNA2/NAM7_AAA_11"/>
</dbReference>